<dbReference type="RefSeq" id="WP_061225461.1">
    <property type="nucleotide sequence ID" value="NZ_CP065738.1"/>
</dbReference>
<dbReference type="Proteomes" id="UP000595221">
    <property type="component" value="Chromosome"/>
</dbReference>
<keyword evidence="1" id="KW-1133">Transmembrane helix</keyword>
<evidence type="ECO:0000313" key="4">
    <source>
        <dbReference type="EMBL" id="QQC59720.1"/>
    </source>
</evidence>
<keyword evidence="1" id="KW-0812">Transmembrane</keyword>
<evidence type="ECO:0000313" key="5">
    <source>
        <dbReference type="Proteomes" id="UP000053171"/>
    </source>
</evidence>
<dbReference type="EMBL" id="LJBJ02000007">
    <property type="protein sequence ID" value="OAX52135.1"/>
    <property type="molecule type" value="Genomic_DNA"/>
</dbReference>
<reference evidence="6 7" key="4">
    <citation type="submission" date="2020-12" db="EMBL/GenBank/DDBJ databases">
        <title>FDA dAtabase for Regulatory Grade micrObial Sequences (FDA-ARGOS): Supporting development and validation of Infectious Disease Dx tests.</title>
        <authorList>
            <person name="Sproer C."/>
            <person name="Gronow S."/>
            <person name="Severitt S."/>
            <person name="Schroder I."/>
            <person name="Tallon L."/>
            <person name="Sadzewicz L."/>
            <person name="Zhao X."/>
            <person name="Boylan J."/>
            <person name="Ott S."/>
            <person name="Bowen H."/>
            <person name="Vavikolanu K."/>
            <person name="Mehta A."/>
            <person name="Aluvathingal J."/>
            <person name="Nadendla S."/>
            <person name="Lowell S."/>
            <person name="Myers T."/>
            <person name="Yan Y."/>
            <person name="Sichtig H."/>
        </authorList>
    </citation>
    <scope>NUCLEOTIDE SEQUENCE [LARGE SCALE GENOMIC DNA]</scope>
    <source>
        <strain evidence="4 7">FDAARGOS_1001</strain>
        <strain evidence="3 6">FDAARGOS_864</strain>
    </source>
</reference>
<dbReference type="Proteomes" id="UP000594975">
    <property type="component" value="Chromosome"/>
</dbReference>
<dbReference type="EMBL" id="CP065738">
    <property type="protein sequence ID" value="QPT53313.1"/>
    <property type="molecule type" value="Genomic_DNA"/>
</dbReference>
<dbReference type="GeneID" id="61263440"/>
<evidence type="ECO:0000313" key="6">
    <source>
        <dbReference type="Proteomes" id="UP000594975"/>
    </source>
</evidence>
<evidence type="ECO:0000313" key="2">
    <source>
        <dbReference type="EMBL" id="OAX52135.1"/>
    </source>
</evidence>
<dbReference type="KEGG" id="rkr:I6G21_08560"/>
<dbReference type="NCBIfam" id="NF041681">
    <property type="entry name" value="HGxxPAAW"/>
    <property type="match status" value="1"/>
</dbReference>
<keyword evidence="1" id="KW-0472">Membrane</keyword>
<reference evidence="5" key="2">
    <citation type="submission" date="2016-04" db="EMBL/GenBank/DDBJ databases">
        <authorList>
            <person name="Waterworth S."/>
            <person name="Matcher G."/>
        </authorList>
    </citation>
    <scope>NUCLEOTIDE SEQUENCE [LARGE SCALE GENOMIC DNA]</scope>
    <source>
        <strain evidence="5">RuSp02-3</strain>
    </source>
</reference>
<sequence>MTYDNPDVLVSEPVEGHGSTVAAWFLVIVTTIGLIVATVAFDTFHLVGMCVGFGIMIVGLGGSAVLKALGYGKDGKHTLARARSAED</sequence>
<dbReference type="AlphaFoldDB" id="A0A199NTJ1"/>
<gene>
    <name evidence="2" type="ORF">AN277_0204790</name>
    <name evidence="3" type="ORF">I6G21_08560</name>
    <name evidence="4" type="ORF">I6H58_01645</name>
</gene>
<organism evidence="2 5">
    <name type="scientific">Rothia kristinae</name>
    <dbReference type="NCBI Taxonomy" id="37923"/>
    <lineage>
        <taxon>Bacteria</taxon>
        <taxon>Bacillati</taxon>
        <taxon>Actinomycetota</taxon>
        <taxon>Actinomycetes</taxon>
        <taxon>Micrococcales</taxon>
        <taxon>Micrococcaceae</taxon>
        <taxon>Rothia</taxon>
    </lineage>
</organism>
<dbReference type="STRING" id="37923.BK826_00600"/>
<keyword evidence="5" id="KW-1185">Reference proteome</keyword>
<name>A0A199NTJ1_9MICC</name>
<dbReference type="Proteomes" id="UP000053171">
    <property type="component" value="Unassembled WGS sequence"/>
</dbReference>
<reference evidence="2 5" key="3">
    <citation type="submission" date="2016-06" db="EMBL/GenBank/DDBJ databases">
        <title>Identification of putative biosynthetic pathways for the production of bioactive secondary metabolites by the marine actinomycete Kocuria kristinae RUTW2-3.</title>
        <authorList>
            <person name="Waterworth S.C."/>
            <person name="Walmsley T.A."/>
            <person name="Matongo T."/>
            <person name="Davies-Coleman M.T."/>
            <person name="Dorrington R.A."/>
        </authorList>
    </citation>
    <scope>NUCLEOTIDE SEQUENCE [LARGE SCALE GENOMIC DNA]</scope>
    <source>
        <strain evidence="5">RuSp02-3</strain>
        <strain evidence="2">RUTW2-3</strain>
    </source>
</reference>
<reference evidence="2" key="1">
    <citation type="submission" date="2016-04" db="EMBL/GenBank/DDBJ databases">
        <authorList>
            <person name="Evans L.H."/>
            <person name="Alamgir A."/>
            <person name="Owens N."/>
            <person name="Weber N.D."/>
            <person name="Virtaneva K."/>
            <person name="Barbian K."/>
            <person name="Babar A."/>
            <person name="Rosenke K."/>
        </authorList>
    </citation>
    <scope>NUCLEOTIDE SEQUENCE [LARGE SCALE GENOMIC DNA]</scope>
    <source>
        <strain evidence="2">RUTW2-3</strain>
    </source>
</reference>
<dbReference type="EMBL" id="CP066078">
    <property type="protein sequence ID" value="QQC59720.1"/>
    <property type="molecule type" value="Genomic_DNA"/>
</dbReference>
<accession>A0A199NTJ1</accession>
<evidence type="ECO:0000313" key="3">
    <source>
        <dbReference type="EMBL" id="QPT53313.1"/>
    </source>
</evidence>
<proteinExistence type="predicted"/>
<evidence type="ECO:0000313" key="7">
    <source>
        <dbReference type="Proteomes" id="UP000595221"/>
    </source>
</evidence>
<feature type="transmembrane region" description="Helical" evidence="1">
    <location>
        <begin position="46"/>
        <end position="66"/>
    </location>
</feature>
<evidence type="ECO:0000256" key="1">
    <source>
        <dbReference type="SAM" id="Phobius"/>
    </source>
</evidence>
<protein>
    <submittedName>
        <fullName evidence="2">Uncharacterized protein</fullName>
    </submittedName>
</protein>
<feature type="transmembrane region" description="Helical" evidence="1">
    <location>
        <begin position="21"/>
        <end position="40"/>
    </location>
</feature>